<dbReference type="OrthoDB" id="8084514at2"/>
<feature type="chain" id="PRO_5008685346" description="DUF1344 domain-containing protein" evidence="1">
    <location>
        <begin position="24"/>
        <end position="86"/>
    </location>
</feature>
<dbReference type="Pfam" id="PF07076">
    <property type="entry name" value="DUF1344"/>
    <property type="match status" value="1"/>
</dbReference>
<protein>
    <recommendedName>
        <fullName evidence="4">DUF1344 domain-containing protein</fullName>
    </recommendedName>
</protein>
<feature type="signal peptide" evidence="1">
    <location>
        <begin position="1"/>
        <end position="23"/>
    </location>
</feature>
<evidence type="ECO:0000313" key="3">
    <source>
        <dbReference type="Proteomes" id="UP000199205"/>
    </source>
</evidence>
<reference evidence="2 3" key="1">
    <citation type="submission" date="2016-08" db="EMBL/GenBank/DDBJ databases">
        <authorList>
            <person name="Seilhamer J.J."/>
        </authorList>
    </citation>
    <scope>NUCLEOTIDE SEQUENCE [LARGE SCALE GENOMIC DNA]</scope>
    <source>
        <strain evidence="2 3">P1-7</strain>
    </source>
</reference>
<evidence type="ECO:0000313" key="2">
    <source>
        <dbReference type="EMBL" id="SCB38222.1"/>
    </source>
</evidence>
<name>A0A1C3WDK8_9HYPH</name>
<dbReference type="RefSeq" id="WP_092574788.1">
    <property type="nucleotide sequence ID" value="NZ_FMAF01000010.1"/>
</dbReference>
<dbReference type="Proteomes" id="UP000199205">
    <property type="component" value="Unassembled WGS sequence"/>
</dbReference>
<evidence type="ECO:0000256" key="1">
    <source>
        <dbReference type="SAM" id="SignalP"/>
    </source>
</evidence>
<dbReference type="EMBL" id="FMAF01000010">
    <property type="protein sequence ID" value="SCB38222.1"/>
    <property type="molecule type" value="Genomic_DNA"/>
</dbReference>
<evidence type="ECO:0008006" key="4">
    <source>
        <dbReference type="Google" id="ProtNLM"/>
    </source>
</evidence>
<proteinExistence type="predicted"/>
<organism evidence="2 3">
    <name type="scientific">Rhizobium lusitanum</name>
    <dbReference type="NCBI Taxonomy" id="293958"/>
    <lineage>
        <taxon>Bacteria</taxon>
        <taxon>Pseudomonadati</taxon>
        <taxon>Pseudomonadota</taxon>
        <taxon>Alphaproteobacteria</taxon>
        <taxon>Hyphomicrobiales</taxon>
        <taxon>Rhizobiaceae</taxon>
        <taxon>Rhizobium/Agrobacterium group</taxon>
        <taxon>Rhizobium</taxon>
    </lineage>
</organism>
<keyword evidence="1" id="KW-0732">Signal</keyword>
<sequence>MLKKSLAIAVIATSTLTAGMAMARNETGTITNIDVKADQITLSTGTTVKLPENIEAESFKVGEKVSVRYAVQKSGVSQASKVTPAK</sequence>
<gene>
    <name evidence="2" type="ORF">GA0061101_110152</name>
</gene>
<dbReference type="AlphaFoldDB" id="A0A1C3WDK8"/>
<accession>A0A1C3WDK8</accession>
<dbReference type="InterPro" id="IPR009780">
    <property type="entry name" value="DUF1344"/>
</dbReference>